<keyword evidence="4" id="KW-1185">Reference proteome</keyword>
<sequence>MDSVSKISEEKDLKEQREKNLSSSVVSRAMMTPELSKFVSSVISAGLVDSLMLGDKKYTVFAPSNEAFDTMNSNLKETVYNLANVTALKELLKNHIVLGNLDSIALVSSIRNNNGVYKINTMSGDELSASRDGMDIVFTDANGKKSKLIKSDIKAENGVLHVIDGVIGE</sequence>
<gene>
    <name evidence="3" type="ORF">ULMS_26380</name>
</gene>
<evidence type="ECO:0000256" key="1">
    <source>
        <dbReference type="SAM" id="MobiDB-lite"/>
    </source>
</evidence>
<feature type="compositionally biased region" description="Basic and acidic residues" evidence="1">
    <location>
        <begin position="7"/>
        <end position="20"/>
    </location>
</feature>
<reference evidence="3 4" key="1">
    <citation type="submission" date="2019-08" db="EMBL/GenBank/DDBJ databases">
        <title>Ulvibacter marinistellae sp. nov., isolated from a starfish, Patiria pectinifera.</title>
        <authorList>
            <person name="Kawano K."/>
            <person name="Ushijima N."/>
            <person name="Kihara M."/>
            <person name="Itoh H."/>
        </authorList>
    </citation>
    <scope>NUCLEOTIDE SEQUENCE [LARGE SCALE GENOMIC DNA]</scope>
    <source>
        <strain evidence="3 4">KK4</strain>
    </source>
</reference>
<dbReference type="PROSITE" id="PS50213">
    <property type="entry name" value="FAS1"/>
    <property type="match status" value="1"/>
</dbReference>
<dbReference type="PANTHER" id="PTHR10900:SF77">
    <property type="entry name" value="FI19380P1"/>
    <property type="match status" value="1"/>
</dbReference>
<dbReference type="Gene3D" id="2.30.180.10">
    <property type="entry name" value="FAS1 domain"/>
    <property type="match status" value="1"/>
</dbReference>
<evidence type="ECO:0000313" key="4">
    <source>
        <dbReference type="Proteomes" id="UP000326994"/>
    </source>
</evidence>
<dbReference type="PANTHER" id="PTHR10900">
    <property type="entry name" value="PERIOSTIN-RELATED"/>
    <property type="match status" value="1"/>
</dbReference>
<organism evidence="3 4">
    <name type="scientific">Patiriisocius marinistellae</name>
    <dbReference type="NCBI Taxonomy" id="2494560"/>
    <lineage>
        <taxon>Bacteria</taxon>
        <taxon>Pseudomonadati</taxon>
        <taxon>Bacteroidota</taxon>
        <taxon>Flavobacteriia</taxon>
        <taxon>Flavobacteriales</taxon>
        <taxon>Flavobacteriaceae</taxon>
        <taxon>Patiriisocius</taxon>
    </lineage>
</organism>
<name>A0A5J4FY15_9FLAO</name>
<evidence type="ECO:0000313" key="3">
    <source>
        <dbReference type="EMBL" id="GEQ87130.1"/>
    </source>
</evidence>
<accession>A0A5J4FY15</accession>
<feature type="region of interest" description="Disordered" evidence="1">
    <location>
        <begin position="1"/>
        <end position="25"/>
    </location>
</feature>
<proteinExistence type="predicted"/>
<dbReference type="SMART" id="SM00554">
    <property type="entry name" value="FAS1"/>
    <property type="match status" value="1"/>
</dbReference>
<comment type="caution">
    <text evidence="3">The sequence shown here is derived from an EMBL/GenBank/DDBJ whole genome shotgun (WGS) entry which is preliminary data.</text>
</comment>
<dbReference type="Proteomes" id="UP000326994">
    <property type="component" value="Unassembled WGS sequence"/>
</dbReference>
<feature type="domain" description="FAS1" evidence="2">
    <location>
        <begin position="22"/>
        <end position="167"/>
    </location>
</feature>
<dbReference type="InterPro" id="IPR000782">
    <property type="entry name" value="FAS1_domain"/>
</dbReference>
<evidence type="ECO:0000259" key="2">
    <source>
        <dbReference type="PROSITE" id="PS50213"/>
    </source>
</evidence>
<dbReference type="GO" id="GO:0005615">
    <property type="term" value="C:extracellular space"/>
    <property type="evidence" value="ECO:0007669"/>
    <property type="project" value="TreeGrafter"/>
</dbReference>
<dbReference type="Pfam" id="PF02469">
    <property type="entry name" value="Fasciclin"/>
    <property type="match status" value="1"/>
</dbReference>
<protein>
    <submittedName>
        <fullName evidence="3">Fasciclin</fullName>
    </submittedName>
</protein>
<dbReference type="AlphaFoldDB" id="A0A5J4FY15"/>
<dbReference type="InterPro" id="IPR050904">
    <property type="entry name" value="Adhesion/Biosynth-related"/>
</dbReference>
<dbReference type="InterPro" id="IPR036378">
    <property type="entry name" value="FAS1_dom_sf"/>
</dbReference>
<dbReference type="SUPFAM" id="SSF82153">
    <property type="entry name" value="FAS1 domain"/>
    <property type="match status" value="1"/>
</dbReference>
<dbReference type="EMBL" id="BKCF01000005">
    <property type="protein sequence ID" value="GEQ87130.1"/>
    <property type="molecule type" value="Genomic_DNA"/>
</dbReference>